<proteinExistence type="predicted"/>
<dbReference type="AlphaFoldDB" id="A0A7L5BWK6"/>
<dbReference type="Pfam" id="PF13328">
    <property type="entry name" value="HD_4"/>
    <property type="match status" value="1"/>
</dbReference>
<keyword evidence="3" id="KW-1185">Reference proteome</keyword>
<dbReference type="PANTHER" id="PTHR46246:SF1">
    <property type="entry name" value="GUANOSINE-3',5'-BIS(DIPHOSPHATE) 3'-PYROPHOSPHOHYDROLASE MESH1"/>
    <property type="match status" value="1"/>
</dbReference>
<evidence type="ECO:0000313" key="2">
    <source>
        <dbReference type="EMBL" id="QIE56102.1"/>
    </source>
</evidence>
<dbReference type="Gene3D" id="1.10.3210.10">
    <property type="entry name" value="Hypothetical protein af1432"/>
    <property type="match status" value="1"/>
</dbReference>
<dbReference type="RefSeq" id="WP_165098889.1">
    <property type="nucleotide sequence ID" value="NZ_CP049056.1"/>
</dbReference>
<dbReference type="Proteomes" id="UP000503336">
    <property type="component" value="Chromosome"/>
</dbReference>
<dbReference type="KEGG" id="hdh:G5B40_11925"/>
<organism evidence="2 3">
    <name type="scientific">Pikeienuella piscinae</name>
    <dbReference type="NCBI Taxonomy" id="2748098"/>
    <lineage>
        <taxon>Bacteria</taxon>
        <taxon>Pseudomonadati</taxon>
        <taxon>Pseudomonadota</taxon>
        <taxon>Alphaproteobacteria</taxon>
        <taxon>Rhodobacterales</taxon>
        <taxon>Paracoccaceae</taxon>
        <taxon>Pikeienuella</taxon>
    </lineage>
</organism>
<reference evidence="2 3" key="1">
    <citation type="submission" date="2020-02" db="EMBL/GenBank/DDBJ databases">
        <title>complete genome sequence of Rhodobacteraceae bacterium.</title>
        <authorList>
            <person name="Park J."/>
            <person name="Kim Y.-S."/>
            <person name="Kim K.-H."/>
        </authorList>
    </citation>
    <scope>NUCLEOTIDE SEQUENCE [LARGE SCALE GENOMIC DNA]</scope>
    <source>
        <strain evidence="2 3">RR4-56</strain>
    </source>
</reference>
<feature type="domain" description="HD/PDEase" evidence="1">
    <location>
        <begin position="24"/>
        <end position="141"/>
    </location>
</feature>
<name>A0A7L5BWK6_9RHOB</name>
<evidence type="ECO:0000259" key="1">
    <source>
        <dbReference type="SMART" id="SM00471"/>
    </source>
</evidence>
<dbReference type="InterPro" id="IPR052194">
    <property type="entry name" value="MESH1"/>
</dbReference>
<sequence length="183" mass="21221">MDNENLIAVRDYARKIHNGQLRKGGDPYFHHVVEVEELCRELFDGNQLGLQGDDERFNVLATALLHDSIEDTAADYEDIEHVSNRQVADWVKLLSEDKRKPKIIRRREYLEVLGASCSVVQAIKLADIYSNVTGITFREENDWIKRYLELSLEVIERLRLVKELDLYFKCLDAISVVESKLTI</sequence>
<accession>A0A7L5BWK6</accession>
<evidence type="ECO:0000313" key="3">
    <source>
        <dbReference type="Proteomes" id="UP000503336"/>
    </source>
</evidence>
<gene>
    <name evidence="2" type="ORF">G5B40_11925</name>
</gene>
<keyword evidence="2" id="KW-0378">Hydrolase</keyword>
<dbReference type="SUPFAM" id="SSF109604">
    <property type="entry name" value="HD-domain/PDEase-like"/>
    <property type="match status" value="1"/>
</dbReference>
<protein>
    <submittedName>
        <fullName evidence="2">Bifunctional (P)ppGpp synthetase/guanosine-3',5'-bis(Diphosphate) 3'-pyrophosphohydrolase</fullName>
    </submittedName>
</protein>
<dbReference type="EMBL" id="CP049056">
    <property type="protein sequence ID" value="QIE56102.1"/>
    <property type="molecule type" value="Genomic_DNA"/>
</dbReference>
<dbReference type="PANTHER" id="PTHR46246">
    <property type="entry name" value="GUANOSINE-3',5'-BIS(DIPHOSPHATE) 3'-PYROPHOSPHOHYDROLASE MESH1"/>
    <property type="match status" value="1"/>
</dbReference>
<dbReference type="InterPro" id="IPR003607">
    <property type="entry name" value="HD/PDEase_dom"/>
</dbReference>
<dbReference type="SMART" id="SM00471">
    <property type="entry name" value="HDc"/>
    <property type="match status" value="1"/>
</dbReference>
<dbReference type="GO" id="GO:0008893">
    <property type="term" value="F:guanosine-3',5'-bis(diphosphate) 3'-diphosphatase activity"/>
    <property type="evidence" value="ECO:0007669"/>
    <property type="project" value="TreeGrafter"/>
</dbReference>